<keyword evidence="1" id="KW-0472">Membrane</keyword>
<proteinExistence type="predicted"/>
<feature type="transmembrane region" description="Helical" evidence="1">
    <location>
        <begin position="6"/>
        <end position="26"/>
    </location>
</feature>
<organism evidence="2 3">
    <name type="scientific">Parathielavia hyrcaniae</name>
    <dbReference type="NCBI Taxonomy" id="113614"/>
    <lineage>
        <taxon>Eukaryota</taxon>
        <taxon>Fungi</taxon>
        <taxon>Dikarya</taxon>
        <taxon>Ascomycota</taxon>
        <taxon>Pezizomycotina</taxon>
        <taxon>Sordariomycetes</taxon>
        <taxon>Sordariomycetidae</taxon>
        <taxon>Sordariales</taxon>
        <taxon>Chaetomiaceae</taxon>
        <taxon>Parathielavia</taxon>
    </lineage>
</organism>
<reference evidence="2" key="1">
    <citation type="journal article" date="2023" name="Mol. Phylogenet. Evol.">
        <title>Genome-scale phylogeny and comparative genomics of the fungal order Sordariales.</title>
        <authorList>
            <person name="Hensen N."/>
            <person name="Bonometti L."/>
            <person name="Westerberg I."/>
            <person name="Brannstrom I.O."/>
            <person name="Guillou S."/>
            <person name="Cros-Aarteil S."/>
            <person name="Calhoun S."/>
            <person name="Haridas S."/>
            <person name="Kuo A."/>
            <person name="Mondo S."/>
            <person name="Pangilinan J."/>
            <person name="Riley R."/>
            <person name="LaButti K."/>
            <person name="Andreopoulos B."/>
            <person name="Lipzen A."/>
            <person name="Chen C."/>
            <person name="Yan M."/>
            <person name="Daum C."/>
            <person name="Ng V."/>
            <person name="Clum A."/>
            <person name="Steindorff A."/>
            <person name="Ohm R.A."/>
            <person name="Martin F."/>
            <person name="Silar P."/>
            <person name="Natvig D.O."/>
            <person name="Lalanne C."/>
            <person name="Gautier V."/>
            <person name="Ament-Velasquez S.L."/>
            <person name="Kruys A."/>
            <person name="Hutchinson M.I."/>
            <person name="Powell A.J."/>
            <person name="Barry K."/>
            <person name="Miller A.N."/>
            <person name="Grigoriev I.V."/>
            <person name="Debuchy R."/>
            <person name="Gladieux P."/>
            <person name="Hiltunen Thoren M."/>
            <person name="Johannesson H."/>
        </authorList>
    </citation>
    <scope>NUCLEOTIDE SEQUENCE</scope>
    <source>
        <strain evidence="2">CBS 757.83</strain>
    </source>
</reference>
<evidence type="ECO:0000256" key="1">
    <source>
        <dbReference type="SAM" id="Phobius"/>
    </source>
</evidence>
<protein>
    <submittedName>
        <fullName evidence="2">Uncharacterized protein</fullName>
    </submittedName>
</protein>
<dbReference type="AlphaFoldDB" id="A0AAN6PQ19"/>
<sequence length="163" mass="17491">LKASVALAILACILNCATPLLAWWLLRRSTAWPSYILSLVSHVIAIVTGALALLAMRDGVHPLLDTSEHAGLAVMVLFVGAGLPLAVLIAVLLFCVLILLTSSDIGRTDGNTSLFSLLISELKRHGGQRQLSTPNIPQLTSFYTSAIHLGRDLKLDRSRISLT</sequence>
<feature type="non-terminal residue" evidence="2">
    <location>
        <position position="1"/>
    </location>
</feature>
<evidence type="ECO:0000313" key="2">
    <source>
        <dbReference type="EMBL" id="KAK4095859.1"/>
    </source>
</evidence>
<comment type="caution">
    <text evidence="2">The sequence shown here is derived from an EMBL/GenBank/DDBJ whole genome shotgun (WGS) entry which is preliminary data.</text>
</comment>
<feature type="transmembrane region" description="Helical" evidence="1">
    <location>
        <begin position="35"/>
        <end position="56"/>
    </location>
</feature>
<dbReference type="EMBL" id="MU863769">
    <property type="protein sequence ID" value="KAK4095859.1"/>
    <property type="molecule type" value="Genomic_DNA"/>
</dbReference>
<keyword evidence="3" id="KW-1185">Reference proteome</keyword>
<feature type="transmembrane region" description="Helical" evidence="1">
    <location>
        <begin position="76"/>
        <end position="100"/>
    </location>
</feature>
<keyword evidence="1" id="KW-1133">Transmembrane helix</keyword>
<gene>
    <name evidence="2" type="ORF">N658DRAFT_490379</name>
</gene>
<name>A0AAN6PQ19_9PEZI</name>
<evidence type="ECO:0000313" key="3">
    <source>
        <dbReference type="Proteomes" id="UP001305647"/>
    </source>
</evidence>
<accession>A0AAN6PQ19</accession>
<reference evidence="2" key="2">
    <citation type="submission" date="2023-05" db="EMBL/GenBank/DDBJ databases">
        <authorList>
            <consortium name="Lawrence Berkeley National Laboratory"/>
            <person name="Steindorff A."/>
            <person name="Hensen N."/>
            <person name="Bonometti L."/>
            <person name="Westerberg I."/>
            <person name="Brannstrom I.O."/>
            <person name="Guillou S."/>
            <person name="Cros-Aarteil S."/>
            <person name="Calhoun S."/>
            <person name="Haridas S."/>
            <person name="Kuo A."/>
            <person name="Mondo S."/>
            <person name="Pangilinan J."/>
            <person name="Riley R."/>
            <person name="Labutti K."/>
            <person name="Andreopoulos B."/>
            <person name="Lipzen A."/>
            <person name="Chen C."/>
            <person name="Yanf M."/>
            <person name="Daum C."/>
            <person name="Ng V."/>
            <person name="Clum A."/>
            <person name="Ohm R."/>
            <person name="Martin F."/>
            <person name="Silar P."/>
            <person name="Natvig D."/>
            <person name="Lalanne C."/>
            <person name="Gautier V."/>
            <person name="Ament-Velasquez S.L."/>
            <person name="Kruys A."/>
            <person name="Hutchinson M.I."/>
            <person name="Powell A.J."/>
            <person name="Barry K."/>
            <person name="Miller A.N."/>
            <person name="Grigoriev I.V."/>
            <person name="Debuchy R."/>
            <person name="Gladieux P."/>
            <person name="Thoren M.H."/>
            <person name="Johannesson H."/>
        </authorList>
    </citation>
    <scope>NUCLEOTIDE SEQUENCE</scope>
    <source>
        <strain evidence="2">CBS 757.83</strain>
    </source>
</reference>
<dbReference type="Proteomes" id="UP001305647">
    <property type="component" value="Unassembled WGS sequence"/>
</dbReference>
<keyword evidence="1" id="KW-0812">Transmembrane</keyword>